<dbReference type="OrthoDB" id="580775at2"/>
<dbReference type="PATRIC" id="fig|1548749.3.peg.75"/>
<dbReference type="EMBL" id="JRWG01000001">
    <property type="protein sequence ID" value="KXO00966.1"/>
    <property type="molecule type" value="Genomic_DNA"/>
</dbReference>
<keyword evidence="2" id="KW-1185">Reference proteome</keyword>
<dbReference type="Gene3D" id="3.40.50.12780">
    <property type="entry name" value="N-terminal domain of ligase-like"/>
    <property type="match status" value="1"/>
</dbReference>
<dbReference type="SUPFAM" id="SSF56801">
    <property type="entry name" value="Acetyl-CoA synthetase-like"/>
    <property type="match status" value="1"/>
</dbReference>
<evidence type="ECO:0000313" key="1">
    <source>
        <dbReference type="EMBL" id="KXO00966.1"/>
    </source>
</evidence>
<evidence type="ECO:0000313" key="2">
    <source>
        <dbReference type="Proteomes" id="UP000070138"/>
    </source>
</evidence>
<dbReference type="InterPro" id="IPR042099">
    <property type="entry name" value="ANL_N_sf"/>
</dbReference>
<reference evidence="1 2" key="2">
    <citation type="journal article" date="2016" name="Int. J. Syst. Evol. Microbiol.">
        <title>Vitellibacter aquimaris sp. nov., a marine bacterium isolated from seawater.</title>
        <authorList>
            <person name="Thevarajoo S."/>
            <person name="Selvaratnam C."/>
            <person name="Goh K.M."/>
            <person name="Hong K.W."/>
            <person name="Chan X.Y."/>
            <person name="Chan K.G."/>
            <person name="Chong C.S."/>
        </authorList>
    </citation>
    <scope>NUCLEOTIDE SEQUENCE [LARGE SCALE GENOMIC DNA]</scope>
    <source>
        <strain evidence="1 2">D-24</strain>
    </source>
</reference>
<organism evidence="1 2">
    <name type="scientific">Aequorivita aquimaris</name>
    <dbReference type="NCBI Taxonomy" id="1548749"/>
    <lineage>
        <taxon>Bacteria</taxon>
        <taxon>Pseudomonadati</taxon>
        <taxon>Bacteroidota</taxon>
        <taxon>Flavobacteriia</taxon>
        <taxon>Flavobacteriales</taxon>
        <taxon>Flavobacteriaceae</taxon>
        <taxon>Aequorivita</taxon>
    </lineage>
</organism>
<dbReference type="AlphaFoldDB" id="A0A137RL88"/>
<dbReference type="STRING" id="1548749.LS48_00345"/>
<name>A0A137RL88_9FLAO</name>
<gene>
    <name evidence="1" type="ORF">LS48_00345</name>
</gene>
<dbReference type="RefSeq" id="WP_062618836.1">
    <property type="nucleotide sequence ID" value="NZ_JRWG01000001.1"/>
</dbReference>
<dbReference type="PANTHER" id="PTHR36932:SF1">
    <property type="entry name" value="CAPSULAR POLYSACCHARIDE BIOSYNTHESIS PROTEIN"/>
    <property type="match status" value="1"/>
</dbReference>
<comment type="caution">
    <text evidence="1">The sequence shown here is derived from an EMBL/GenBank/DDBJ whole genome shotgun (WGS) entry which is preliminary data.</text>
</comment>
<sequence length="439" mass="51101">MINNLISFTYKFIFTPKIYWSLQVLKKLNIQDVETKRVHQLDKLKKVLKTAFEQVPYYKNMNVSIDPNNFSYKDLQKIPVLTKDIIRTKSNELFNDSYSKMQKVRKNTSGGSTGEPLEFYQTKDQGICGTVNYFYALHLNGINFYDKSADLWGAERDMYNSNNQFNIKSLIHNKTTLNTFVLNDSIIAYYVKILNKKKPLFIKAYVHSLYDIAKYINKNSIKINFKPTIHCTTGPLYPEMRKEISKAFNFAYVYNFYGSREVSAIATEVKGLQGMYVMFDNVFVEILDDDNNPVKKGEEGEIVITTLNNFYMPLLRYKIGDRAVKGDDMEWGVLKMEKVIGRTLGVIYRNDGTKIDGQFFTTLFFNKKGIKSFQLIQKSISVLNLYIVKNKDYEESELESILKKINKELPHSQIHVIFADKINLTRTGKIMYVYSEIEK</sequence>
<reference evidence="2" key="1">
    <citation type="submission" date="2014-10" db="EMBL/GenBank/DDBJ databases">
        <title>Genome sequencing of Vitellibacter sp. D-24.</title>
        <authorList>
            <person name="Thevarajoo S."/>
            <person name="Selvaratnam C."/>
            <person name="Goh K.M."/>
            <person name="Chong C.S."/>
        </authorList>
    </citation>
    <scope>NUCLEOTIDE SEQUENCE [LARGE SCALE GENOMIC DNA]</scope>
    <source>
        <strain evidence="2">D-24</strain>
    </source>
</reference>
<protein>
    <recommendedName>
        <fullName evidence="3">Phenylacetate-CoA ligase</fullName>
    </recommendedName>
</protein>
<evidence type="ECO:0008006" key="3">
    <source>
        <dbReference type="Google" id="ProtNLM"/>
    </source>
</evidence>
<accession>A0A137RL88</accession>
<dbReference type="PANTHER" id="PTHR36932">
    <property type="entry name" value="CAPSULAR POLYSACCHARIDE BIOSYNTHESIS PROTEIN"/>
    <property type="match status" value="1"/>
</dbReference>
<proteinExistence type="predicted"/>
<dbReference type="Proteomes" id="UP000070138">
    <property type="component" value="Unassembled WGS sequence"/>
</dbReference>
<dbReference type="InterPro" id="IPR053158">
    <property type="entry name" value="CapK_Type1_Caps_Biosynth"/>
</dbReference>